<feature type="transmembrane region" description="Helical" evidence="1">
    <location>
        <begin position="49"/>
        <end position="73"/>
    </location>
</feature>
<organism evidence="2 3">
    <name type="scientific">Aromia moschata</name>
    <dbReference type="NCBI Taxonomy" id="1265417"/>
    <lineage>
        <taxon>Eukaryota</taxon>
        <taxon>Metazoa</taxon>
        <taxon>Ecdysozoa</taxon>
        <taxon>Arthropoda</taxon>
        <taxon>Hexapoda</taxon>
        <taxon>Insecta</taxon>
        <taxon>Pterygota</taxon>
        <taxon>Neoptera</taxon>
        <taxon>Endopterygota</taxon>
        <taxon>Coleoptera</taxon>
        <taxon>Polyphaga</taxon>
        <taxon>Cucujiformia</taxon>
        <taxon>Chrysomeloidea</taxon>
        <taxon>Cerambycidae</taxon>
        <taxon>Cerambycinae</taxon>
        <taxon>Callichromatini</taxon>
        <taxon>Aromia</taxon>
    </lineage>
</organism>
<comment type="caution">
    <text evidence="2">The sequence shown here is derived from an EMBL/GenBank/DDBJ whole genome shotgun (WGS) entry which is preliminary data.</text>
</comment>
<sequence>MKPCECTNDNYFCHPAEGCICKHGFNGINCKESTILGQVYPPIDQDGGYGVIVAIIMVSIIFIAVVVLLVFYYRRRVANLKTEIAHVQYIADPTGYSPDRNHFDNPVYSFQGDGKRDNEQLLNNSTKIHNNFHKPSNTNLERARLVRYGMISAVDKSTTEFCESVECAFTTLWLTDEGSLVSLVTGFACGDNRFDFIAFVIVVTGLL</sequence>
<evidence type="ECO:0000313" key="2">
    <source>
        <dbReference type="EMBL" id="KAJ8957154.1"/>
    </source>
</evidence>
<evidence type="ECO:0000313" key="3">
    <source>
        <dbReference type="Proteomes" id="UP001162162"/>
    </source>
</evidence>
<dbReference type="Proteomes" id="UP001162162">
    <property type="component" value="Unassembled WGS sequence"/>
</dbReference>
<accession>A0AAV8Z0M8</accession>
<dbReference type="EMBL" id="JAPWTK010000024">
    <property type="protein sequence ID" value="KAJ8957154.1"/>
    <property type="molecule type" value="Genomic_DNA"/>
</dbReference>
<evidence type="ECO:0008006" key="4">
    <source>
        <dbReference type="Google" id="ProtNLM"/>
    </source>
</evidence>
<evidence type="ECO:0000256" key="1">
    <source>
        <dbReference type="SAM" id="Phobius"/>
    </source>
</evidence>
<keyword evidence="1" id="KW-0812">Transmembrane</keyword>
<gene>
    <name evidence="2" type="ORF">NQ318_007714</name>
</gene>
<protein>
    <recommendedName>
        <fullName evidence="4">EGF-like domain-containing protein</fullName>
    </recommendedName>
</protein>
<keyword evidence="1" id="KW-1133">Transmembrane helix</keyword>
<keyword evidence="3" id="KW-1185">Reference proteome</keyword>
<dbReference type="AlphaFoldDB" id="A0AAV8Z0M8"/>
<name>A0AAV8Z0M8_9CUCU</name>
<dbReference type="CDD" id="cd12087">
    <property type="entry name" value="TM_EGFR-like"/>
    <property type="match status" value="1"/>
</dbReference>
<keyword evidence="1" id="KW-0472">Membrane</keyword>
<proteinExistence type="predicted"/>
<reference evidence="2" key="1">
    <citation type="journal article" date="2023" name="Insect Mol. Biol.">
        <title>Genome sequencing provides insights into the evolution of gene families encoding plant cell wall-degrading enzymes in longhorned beetles.</title>
        <authorList>
            <person name="Shin N.R."/>
            <person name="Okamura Y."/>
            <person name="Kirsch R."/>
            <person name="Pauchet Y."/>
        </authorList>
    </citation>
    <scope>NUCLEOTIDE SEQUENCE</scope>
    <source>
        <strain evidence="2">AMC_N1</strain>
    </source>
</reference>